<reference evidence="7 8" key="1">
    <citation type="journal article" name="Sci. Rep.">
        <title>Genome-scale phylogenetic analyses confirm Olpidium as the closest living zoosporic fungus to the non-flagellated, terrestrial fungi.</title>
        <authorList>
            <person name="Chang Y."/>
            <person name="Rochon D."/>
            <person name="Sekimoto S."/>
            <person name="Wang Y."/>
            <person name="Chovatia M."/>
            <person name="Sandor L."/>
            <person name="Salamov A."/>
            <person name="Grigoriev I.V."/>
            <person name="Stajich J.E."/>
            <person name="Spatafora J.W."/>
        </authorList>
    </citation>
    <scope>NUCLEOTIDE SEQUENCE [LARGE SCALE GENOMIC DNA]</scope>
    <source>
        <strain evidence="7">S191</strain>
    </source>
</reference>
<feature type="transmembrane region" description="Helical" evidence="6">
    <location>
        <begin position="93"/>
        <end position="114"/>
    </location>
</feature>
<evidence type="ECO:0000313" key="7">
    <source>
        <dbReference type="EMBL" id="KAG5457581.1"/>
    </source>
</evidence>
<organism evidence="7 8">
    <name type="scientific">Olpidium bornovanus</name>
    <dbReference type="NCBI Taxonomy" id="278681"/>
    <lineage>
        <taxon>Eukaryota</taxon>
        <taxon>Fungi</taxon>
        <taxon>Fungi incertae sedis</taxon>
        <taxon>Olpidiomycota</taxon>
        <taxon>Olpidiomycotina</taxon>
        <taxon>Olpidiomycetes</taxon>
        <taxon>Olpidiales</taxon>
        <taxon>Olpidiaceae</taxon>
        <taxon>Olpidium</taxon>
    </lineage>
</organism>
<evidence type="ECO:0000313" key="8">
    <source>
        <dbReference type="Proteomes" id="UP000673691"/>
    </source>
</evidence>
<feature type="region of interest" description="Disordered" evidence="5">
    <location>
        <begin position="28"/>
        <end position="81"/>
    </location>
</feature>
<keyword evidence="4" id="KW-0378">Hydrolase</keyword>
<dbReference type="Pfam" id="PF01026">
    <property type="entry name" value="TatD_DNase"/>
    <property type="match status" value="1"/>
</dbReference>
<keyword evidence="6" id="KW-1133">Transmembrane helix</keyword>
<dbReference type="InterPro" id="IPR001130">
    <property type="entry name" value="TatD-like"/>
</dbReference>
<dbReference type="GO" id="GO:0004518">
    <property type="term" value="F:nuclease activity"/>
    <property type="evidence" value="ECO:0007669"/>
    <property type="project" value="UniProtKB-KW"/>
</dbReference>
<protein>
    <recommendedName>
        <fullName evidence="9">TatD related DNase</fullName>
    </recommendedName>
</protein>
<dbReference type="GO" id="GO:0046872">
    <property type="term" value="F:metal ion binding"/>
    <property type="evidence" value="ECO:0007669"/>
    <property type="project" value="UniProtKB-KW"/>
</dbReference>
<sequence>MKPTTQYGEFANSRQHNCSLHNFTAQSQGLPLQKPGRRTPRLDGLDCDPGNVLSRRAARQAGPDRGADPRAGREKRQRRAGRGRRLVPRLLELLELLLLVAVVVALVLVLVLLVRVSGRTVLLILERVKRMAAGRNGRGDSLGVSATDGTESEKTKRPDGPMHKEEDAAAAPEAPPAGPDGAEEAAERAVARRRAVPEGAKGSRALSNRPPRKQQAPPGRRRQEVEEEAKEEAESQLHRPPTPLVDIGANLAHPSFRDRLAELLQRASDAGVGHIIVTGTSVESSLEGLELCRSVNAAEAGSSRPHRVRLSCTVGVHPHDAGESLKKAGGAERLSKDLEDIIVANRDVVVAVGETGLDYEASFALLVYRGFAARSTGCARTGPGGKDRNFSSRADQESVLDAQLELAARLDMPLFLHERAAHEELRGLLAERALRLRRKGVVHCFTSPAPEHARAFVELGFSIGITGWVCDLRPGRGAGLGGVLPHVPLDRIMIETDAPYLIPRNVPRPVSRRFRQNEPALLGYVLKKVAESYAAARPGLSLEEVMDEVAAASTRNACALFGLRM</sequence>
<name>A0A8H8DGP4_9FUNG</name>
<dbReference type="PROSITE" id="PS01090">
    <property type="entry name" value="TATD_2"/>
    <property type="match status" value="1"/>
</dbReference>
<dbReference type="AlphaFoldDB" id="A0A8H8DGP4"/>
<dbReference type="GO" id="GO:0016788">
    <property type="term" value="F:hydrolase activity, acting on ester bonds"/>
    <property type="evidence" value="ECO:0007669"/>
    <property type="project" value="InterPro"/>
</dbReference>
<feature type="compositionally biased region" description="Basic and acidic residues" evidence="5">
    <location>
        <begin position="65"/>
        <end position="74"/>
    </location>
</feature>
<evidence type="ECO:0000256" key="6">
    <source>
        <dbReference type="SAM" id="Phobius"/>
    </source>
</evidence>
<accession>A0A8H8DGP4</accession>
<evidence type="ECO:0008006" key="9">
    <source>
        <dbReference type="Google" id="ProtNLM"/>
    </source>
</evidence>
<keyword evidence="3" id="KW-0479">Metal-binding</keyword>
<dbReference type="CDD" id="cd01310">
    <property type="entry name" value="TatD_DNAse"/>
    <property type="match status" value="1"/>
</dbReference>
<comment type="similarity">
    <text evidence="1">Belongs to the metallo-dependent hydrolases superfamily. TatD-type hydrolase family.</text>
</comment>
<dbReference type="OrthoDB" id="6079689at2759"/>
<feature type="region of interest" description="Disordered" evidence="5">
    <location>
        <begin position="135"/>
        <end position="247"/>
    </location>
</feature>
<dbReference type="SUPFAM" id="SSF51556">
    <property type="entry name" value="Metallo-dependent hydrolases"/>
    <property type="match status" value="1"/>
</dbReference>
<dbReference type="InterPro" id="IPR018228">
    <property type="entry name" value="DNase_TatD-rel_CS"/>
</dbReference>
<keyword evidence="2" id="KW-0540">Nuclease</keyword>
<feature type="compositionally biased region" description="Basic and acidic residues" evidence="5">
    <location>
        <begin position="151"/>
        <end position="167"/>
    </location>
</feature>
<evidence type="ECO:0000256" key="3">
    <source>
        <dbReference type="ARBA" id="ARBA00022723"/>
    </source>
</evidence>
<dbReference type="PANTHER" id="PTHR10060:SF15">
    <property type="entry name" value="DEOXYRIBONUCLEASE TATDN1"/>
    <property type="match status" value="1"/>
</dbReference>
<comment type="caution">
    <text evidence="7">The sequence shown here is derived from an EMBL/GenBank/DDBJ whole genome shotgun (WGS) entry which is preliminary data.</text>
</comment>
<gene>
    <name evidence="7" type="ORF">BJ554DRAFT_2363</name>
</gene>
<evidence type="ECO:0000256" key="5">
    <source>
        <dbReference type="SAM" id="MobiDB-lite"/>
    </source>
</evidence>
<dbReference type="InterPro" id="IPR050891">
    <property type="entry name" value="TatD-type_Hydrolase"/>
</dbReference>
<evidence type="ECO:0000256" key="1">
    <source>
        <dbReference type="ARBA" id="ARBA00009275"/>
    </source>
</evidence>
<keyword evidence="6" id="KW-0812">Transmembrane</keyword>
<dbReference type="Proteomes" id="UP000673691">
    <property type="component" value="Unassembled WGS sequence"/>
</dbReference>
<proteinExistence type="inferred from homology"/>
<keyword evidence="6" id="KW-0472">Membrane</keyword>
<dbReference type="Gene3D" id="3.20.20.140">
    <property type="entry name" value="Metal-dependent hydrolases"/>
    <property type="match status" value="1"/>
</dbReference>
<dbReference type="InterPro" id="IPR032466">
    <property type="entry name" value="Metal_Hydrolase"/>
</dbReference>
<dbReference type="PANTHER" id="PTHR10060">
    <property type="entry name" value="TATD FAMILY DEOXYRIBONUCLEASE"/>
    <property type="match status" value="1"/>
</dbReference>
<dbReference type="PROSITE" id="PS01091">
    <property type="entry name" value="TATD_3"/>
    <property type="match status" value="1"/>
</dbReference>
<keyword evidence="8" id="KW-1185">Reference proteome</keyword>
<evidence type="ECO:0000256" key="4">
    <source>
        <dbReference type="ARBA" id="ARBA00022801"/>
    </source>
</evidence>
<dbReference type="EMBL" id="JAEFCI010009821">
    <property type="protein sequence ID" value="KAG5457581.1"/>
    <property type="molecule type" value="Genomic_DNA"/>
</dbReference>
<evidence type="ECO:0000256" key="2">
    <source>
        <dbReference type="ARBA" id="ARBA00022722"/>
    </source>
</evidence>